<dbReference type="EMBL" id="JAAIUW010000009">
    <property type="protein sequence ID" value="KAF7815326.1"/>
    <property type="molecule type" value="Genomic_DNA"/>
</dbReference>
<dbReference type="Proteomes" id="UP000634136">
    <property type="component" value="Unassembled WGS sequence"/>
</dbReference>
<sequence>MRCRLIATAAGEVRRSEPPTIAILLCIRVFLSIFTEREDFSRDQMILMVIAICKCLAFISNVLSKSEPCVLMVLKEDDAKLVLRDFKKDVQFVCRYWEWIFRT</sequence>
<proteinExistence type="predicted"/>
<evidence type="ECO:0000313" key="2">
    <source>
        <dbReference type="Proteomes" id="UP000634136"/>
    </source>
</evidence>
<comment type="caution">
    <text evidence="1">The sequence shown here is derived from an EMBL/GenBank/DDBJ whole genome shotgun (WGS) entry which is preliminary data.</text>
</comment>
<dbReference type="AlphaFoldDB" id="A0A834T6Z6"/>
<keyword evidence="2" id="KW-1185">Reference proteome</keyword>
<gene>
    <name evidence="1" type="ORF">G2W53_029295</name>
</gene>
<name>A0A834T6Z6_9FABA</name>
<accession>A0A834T6Z6</accession>
<evidence type="ECO:0000313" key="1">
    <source>
        <dbReference type="EMBL" id="KAF7815326.1"/>
    </source>
</evidence>
<organism evidence="1 2">
    <name type="scientific">Senna tora</name>
    <dbReference type="NCBI Taxonomy" id="362788"/>
    <lineage>
        <taxon>Eukaryota</taxon>
        <taxon>Viridiplantae</taxon>
        <taxon>Streptophyta</taxon>
        <taxon>Embryophyta</taxon>
        <taxon>Tracheophyta</taxon>
        <taxon>Spermatophyta</taxon>
        <taxon>Magnoliopsida</taxon>
        <taxon>eudicotyledons</taxon>
        <taxon>Gunneridae</taxon>
        <taxon>Pentapetalae</taxon>
        <taxon>rosids</taxon>
        <taxon>fabids</taxon>
        <taxon>Fabales</taxon>
        <taxon>Fabaceae</taxon>
        <taxon>Caesalpinioideae</taxon>
        <taxon>Cassia clade</taxon>
        <taxon>Senna</taxon>
    </lineage>
</organism>
<protein>
    <submittedName>
        <fullName evidence="1">Uncharacterized protein</fullName>
    </submittedName>
</protein>
<reference evidence="1" key="1">
    <citation type="submission" date="2020-09" db="EMBL/GenBank/DDBJ databases">
        <title>Genome-Enabled Discovery of Anthraquinone Biosynthesis in Senna tora.</title>
        <authorList>
            <person name="Kang S.-H."/>
            <person name="Pandey R.P."/>
            <person name="Lee C.-M."/>
            <person name="Sim J.-S."/>
            <person name="Jeong J.-T."/>
            <person name="Choi B.-S."/>
            <person name="Jung M."/>
            <person name="Ginzburg D."/>
            <person name="Zhao K."/>
            <person name="Won S.Y."/>
            <person name="Oh T.-J."/>
            <person name="Yu Y."/>
            <person name="Kim N.-H."/>
            <person name="Lee O.R."/>
            <person name="Lee T.-H."/>
            <person name="Bashyal P."/>
            <person name="Kim T.-S."/>
            <person name="Lee W.-H."/>
            <person name="Kawkins C."/>
            <person name="Kim C.-K."/>
            <person name="Kim J.S."/>
            <person name="Ahn B.O."/>
            <person name="Rhee S.Y."/>
            <person name="Sohng J.K."/>
        </authorList>
    </citation>
    <scope>NUCLEOTIDE SEQUENCE</scope>
    <source>
        <tissue evidence="1">Leaf</tissue>
    </source>
</reference>